<dbReference type="Pfam" id="PF24135">
    <property type="entry name" value="DUF7402"/>
    <property type="match status" value="1"/>
</dbReference>
<dbReference type="SUPFAM" id="SSF51445">
    <property type="entry name" value="(Trans)glycosidases"/>
    <property type="match status" value="1"/>
</dbReference>
<dbReference type="Gene3D" id="3.20.20.80">
    <property type="entry name" value="Glycosidases"/>
    <property type="match status" value="1"/>
</dbReference>
<dbReference type="GO" id="GO:0005975">
    <property type="term" value="P:carbohydrate metabolic process"/>
    <property type="evidence" value="ECO:0007669"/>
    <property type="project" value="InterPro"/>
</dbReference>
<feature type="domain" description="DUF5110" evidence="4">
    <location>
        <begin position="925"/>
        <end position="998"/>
    </location>
</feature>
<dbReference type="PATRIC" id="fig|1609981.3.peg.813"/>
<feature type="domain" description="DUF7402" evidence="6">
    <location>
        <begin position="31"/>
        <end position="163"/>
    </location>
</feature>
<dbReference type="KEGG" id="vbl:L21SP4_00780"/>
<reference evidence="7 8" key="2">
    <citation type="journal article" date="2016" name="ISME J.">
        <title>Characterization of the first cultured representative of Verrucomicrobia subdivision 5 indicates the proposal of a novel phylum.</title>
        <authorList>
            <person name="Spring S."/>
            <person name="Bunk B."/>
            <person name="Sproer C."/>
            <person name="Schumann P."/>
            <person name="Rohde M."/>
            <person name="Tindall B.J."/>
            <person name="Klenk H.P."/>
        </authorList>
    </citation>
    <scope>NUCLEOTIDE SEQUENCE [LARGE SCALE GENOMIC DNA]</scope>
    <source>
        <strain evidence="7 8">L21-Fru-AB</strain>
    </source>
</reference>
<protein>
    <submittedName>
        <fullName evidence="7">Alpha-xylosidase</fullName>
        <ecNumber evidence="7">3.2.1.177</ecNumber>
    </submittedName>
</protein>
<evidence type="ECO:0000313" key="8">
    <source>
        <dbReference type="Proteomes" id="UP000035268"/>
    </source>
</evidence>
<sequence length="1042" mass="118022">MHSDTRLITVILGGLLCAAQVFSAPFAVPENIAMEAEATASSVSRGQGPHRAIDGRVGGYPDAPEHEWASRFEGEGAWLRLEWPEPVTLNQIRMYDRPTAIDHIVRAKAVFDDGRYVELIEPANDASTPARAGFDPVTTRSLTIEVTEAGPDNRNVGIAEVLVLNKPFDFAATKIHGETPAVRPPDLKLHDALRPRNPRVDRRENPTHVIDVAPVFSWDLPADTAQQAYRIRLDPRPGVLEEREVFFDSGWVSSGSAAWEYWPPDEARRLTRVYEPYYWSVQVRDDEGRVSAWSPEQKFELGVGLPPKWIFGIGWSRYHYENSEQVREVVRITRDLGIPGDWIHPDFAWGGHWDTMKWGEGYADAEALMDEIGEKGYRLCLIDHHGISAESDPARAALLEERGWLDPSQRGPGDRVALDFRNREARDWYREHYLKPLYEDGVGSFKLDGTCGWGSLWRNRDDRLWDLYHKMFFEAQKQYTHGGEGRGVITARTMSRPYPAIWTDDIPGTWGTFASQIEVLGALARVDVPYVMADAGGFNSRMTPEGFVRWSQQALLSPLVWTHDGNEPWRFYGRDAMELFRDFAKLRYRLMPYLYTLAAANYADGSPIVMPMDMAFPDAEIPGAMWRELGPLSLGFFHHYAPEEVKGDWKTQLIHTQYLLGDDLLVVPVIRPSDWSPPDFENRTPGPGKYIASYVEPETKPFDEALQTWEVGDELVYRVRALDIPRRTFTVAFCAQPRLHRACGLPPTDVIVEGETVKTVEPVADPGMGRPVAVTFPGRDRDDDGWIEIRMCASGRPPAHEDMSGEQWEEKLAGSARLKKVFANAIWQYDREEVSAEQLMAGEADAPFRMNLGVFNKKIRDLSAERTFWVPPGRWTDWFTGRRYEGPDVVTETVPIERLVLLVREGAVVPLQPEMDYVDEKALDPLTLVIAPRSGVRTYELYEDDGLTRAHQKGMYAKTPIRVEPAGEGRTRVSVSAPEGPYSDQLPARRRYRLEILGDPLSSVSARTPGGKSFKVDRRYEAPRRRAVIETGPRPDGFEVEF</sequence>
<dbReference type="InterPro" id="IPR008979">
    <property type="entry name" value="Galactose-bd-like_sf"/>
</dbReference>
<dbReference type="EMBL" id="CP010904">
    <property type="protein sequence ID" value="AKJ64045.1"/>
    <property type="molecule type" value="Genomic_DNA"/>
</dbReference>
<feature type="domain" description="Glycoside hydrolase family 31 TIM barrel" evidence="3">
    <location>
        <begin position="305"/>
        <end position="597"/>
    </location>
</feature>
<dbReference type="InterPro" id="IPR055826">
    <property type="entry name" value="DUF7402"/>
</dbReference>
<evidence type="ECO:0000259" key="6">
    <source>
        <dbReference type="Pfam" id="PF24135"/>
    </source>
</evidence>
<dbReference type="InterPro" id="IPR017853">
    <property type="entry name" value="GH"/>
</dbReference>
<feature type="domain" description="Glycosyl hydrolase family 31 C-terminal" evidence="5">
    <location>
        <begin position="863"/>
        <end position="909"/>
    </location>
</feature>
<dbReference type="OrthoDB" id="176168at2"/>
<dbReference type="Pfam" id="PF01055">
    <property type="entry name" value="Glyco_hydro_31_2nd"/>
    <property type="match status" value="1"/>
</dbReference>
<gene>
    <name evidence="7" type="primary">yicI</name>
    <name evidence="7" type="ORF">L21SP4_00780</name>
</gene>
<evidence type="ECO:0000256" key="1">
    <source>
        <dbReference type="ARBA" id="ARBA00007806"/>
    </source>
</evidence>
<dbReference type="Gene3D" id="2.60.120.260">
    <property type="entry name" value="Galactose-binding domain-like"/>
    <property type="match status" value="1"/>
</dbReference>
<dbReference type="InterPro" id="IPR048395">
    <property type="entry name" value="Glyco_hydro_31_C"/>
</dbReference>
<dbReference type="Proteomes" id="UP000035268">
    <property type="component" value="Chromosome"/>
</dbReference>
<dbReference type="PANTHER" id="PTHR22762">
    <property type="entry name" value="ALPHA-GLUCOSIDASE"/>
    <property type="match status" value="1"/>
</dbReference>
<dbReference type="SUPFAM" id="SSF49785">
    <property type="entry name" value="Galactose-binding domain-like"/>
    <property type="match status" value="1"/>
</dbReference>
<dbReference type="InterPro" id="IPR033403">
    <property type="entry name" value="DUF5110"/>
</dbReference>
<accession>A0A0G3EGV9</accession>
<dbReference type="InterPro" id="IPR000322">
    <property type="entry name" value="Glyco_hydro_31_TIM"/>
</dbReference>
<dbReference type="Gene3D" id="2.60.40.10">
    <property type="entry name" value="Immunoglobulins"/>
    <property type="match status" value="1"/>
</dbReference>
<evidence type="ECO:0000313" key="7">
    <source>
        <dbReference type="EMBL" id="AKJ64045.1"/>
    </source>
</evidence>
<keyword evidence="8" id="KW-1185">Reference proteome</keyword>
<dbReference type="RefSeq" id="WP_052881413.1">
    <property type="nucleotide sequence ID" value="NZ_CP010904.1"/>
</dbReference>
<dbReference type="Pfam" id="PF21365">
    <property type="entry name" value="Glyco_hydro_31_3rd"/>
    <property type="match status" value="1"/>
</dbReference>
<evidence type="ECO:0000259" key="5">
    <source>
        <dbReference type="Pfam" id="PF21365"/>
    </source>
</evidence>
<dbReference type="STRING" id="1307763.L21SP4_00780"/>
<keyword evidence="2 7" id="KW-0378">Hydrolase</keyword>
<dbReference type="Pfam" id="PF17137">
    <property type="entry name" value="DUF5110"/>
    <property type="match status" value="1"/>
</dbReference>
<keyword evidence="2 7" id="KW-0326">Glycosidase</keyword>
<evidence type="ECO:0000259" key="4">
    <source>
        <dbReference type="Pfam" id="PF17137"/>
    </source>
</evidence>
<dbReference type="PANTHER" id="PTHR22762:SF120">
    <property type="entry name" value="HETEROGLYCAN GLUCOSIDASE 1"/>
    <property type="match status" value="1"/>
</dbReference>
<dbReference type="InterPro" id="IPR013783">
    <property type="entry name" value="Ig-like_fold"/>
</dbReference>
<organism evidence="7 8">
    <name type="scientific">Kiritimatiella glycovorans</name>
    <dbReference type="NCBI Taxonomy" id="1307763"/>
    <lineage>
        <taxon>Bacteria</taxon>
        <taxon>Pseudomonadati</taxon>
        <taxon>Kiritimatiellota</taxon>
        <taxon>Kiritimatiellia</taxon>
        <taxon>Kiritimatiellales</taxon>
        <taxon>Kiritimatiellaceae</taxon>
        <taxon>Kiritimatiella</taxon>
    </lineage>
</organism>
<dbReference type="AlphaFoldDB" id="A0A0G3EGV9"/>
<dbReference type="Pfam" id="PF25788">
    <property type="entry name" value="Ig_Rha78A_N"/>
    <property type="match status" value="1"/>
</dbReference>
<name>A0A0G3EGV9_9BACT</name>
<comment type="similarity">
    <text evidence="1 2">Belongs to the glycosyl hydrolase 31 family.</text>
</comment>
<evidence type="ECO:0000256" key="2">
    <source>
        <dbReference type="RuleBase" id="RU361185"/>
    </source>
</evidence>
<dbReference type="GO" id="GO:0061634">
    <property type="term" value="F:alpha-D-xyloside xylohydrolase"/>
    <property type="evidence" value="ECO:0007669"/>
    <property type="project" value="UniProtKB-EC"/>
</dbReference>
<reference evidence="8" key="1">
    <citation type="submission" date="2015-02" db="EMBL/GenBank/DDBJ databases">
        <title>Description and complete genome sequence of the first cultured representative of the subdivision 5 of the Verrucomicrobia phylum.</title>
        <authorList>
            <person name="Spring S."/>
            <person name="Bunk B."/>
            <person name="Sproer C."/>
            <person name="Klenk H.-P."/>
        </authorList>
    </citation>
    <scope>NUCLEOTIDE SEQUENCE [LARGE SCALE GENOMIC DNA]</scope>
    <source>
        <strain evidence="8">L21-Fru-AB</strain>
    </source>
</reference>
<dbReference type="Gene3D" id="2.60.40.1180">
    <property type="entry name" value="Golgi alpha-mannosidase II"/>
    <property type="match status" value="2"/>
</dbReference>
<dbReference type="EC" id="3.2.1.177" evidence="7"/>
<proteinExistence type="inferred from homology"/>
<evidence type="ECO:0000259" key="3">
    <source>
        <dbReference type="Pfam" id="PF01055"/>
    </source>
</evidence>
<dbReference type="InterPro" id="IPR013780">
    <property type="entry name" value="Glyco_hydro_b"/>
</dbReference>